<evidence type="ECO:0000259" key="13">
    <source>
        <dbReference type="PROSITE" id="PS50089"/>
    </source>
</evidence>
<accession>A0A9W8HZR6</accession>
<evidence type="ECO:0000256" key="2">
    <source>
        <dbReference type="ARBA" id="ARBA00004496"/>
    </source>
</evidence>
<gene>
    <name evidence="14" type="primary">RBX1A</name>
    <name evidence="14" type="ORF">H4R20_002560</name>
</gene>
<keyword evidence="15" id="KW-1185">Reference proteome</keyword>
<feature type="region of interest" description="Disordered" evidence="12">
    <location>
        <begin position="1"/>
        <end position="24"/>
    </location>
</feature>
<dbReference type="InterPro" id="IPR024766">
    <property type="entry name" value="Znf_RING_H2"/>
</dbReference>
<keyword evidence="8" id="KW-0833">Ubl conjugation pathway</keyword>
<protein>
    <submittedName>
        <fullName evidence="14">RING-box protein 1a</fullName>
        <ecNumber evidence="14">2.3.2.32</ecNumber>
    </submittedName>
</protein>
<dbReference type="CDD" id="cd16485">
    <property type="entry name" value="mRING-H2-C3H2C2D_RBX1"/>
    <property type="match status" value="1"/>
</dbReference>
<evidence type="ECO:0000256" key="10">
    <source>
        <dbReference type="ARBA" id="ARBA00023242"/>
    </source>
</evidence>
<comment type="caution">
    <text evidence="14">The sequence shown here is derived from an EMBL/GenBank/DDBJ whole genome shotgun (WGS) entry which is preliminary data.</text>
</comment>
<organism evidence="14 15">
    <name type="scientific">Coemansia guatemalensis</name>
    <dbReference type="NCBI Taxonomy" id="2761395"/>
    <lineage>
        <taxon>Eukaryota</taxon>
        <taxon>Fungi</taxon>
        <taxon>Fungi incertae sedis</taxon>
        <taxon>Zoopagomycota</taxon>
        <taxon>Kickxellomycotina</taxon>
        <taxon>Kickxellomycetes</taxon>
        <taxon>Kickxellales</taxon>
        <taxon>Kickxellaceae</taxon>
        <taxon>Coemansia</taxon>
    </lineage>
</organism>
<dbReference type="FunFam" id="3.30.40.10:FF:000273">
    <property type="entry name" value="E3 ubiquitin-protein ligase RBX1"/>
    <property type="match status" value="1"/>
</dbReference>
<comment type="subcellular location">
    <subcellularLocation>
        <location evidence="2">Cytoplasm</location>
    </subcellularLocation>
    <subcellularLocation>
        <location evidence="1">Nucleus</location>
    </subcellularLocation>
</comment>
<evidence type="ECO:0000256" key="6">
    <source>
        <dbReference type="ARBA" id="ARBA00022723"/>
    </source>
</evidence>
<dbReference type="Proteomes" id="UP001140094">
    <property type="component" value="Unassembled WGS sequence"/>
</dbReference>
<dbReference type="AlphaFoldDB" id="A0A9W8HZR6"/>
<dbReference type="SUPFAM" id="SSF57850">
    <property type="entry name" value="RING/U-box"/>
    <property type="match status" value="1"/>
</dbReference>
<dbReference type="Pfam" id="PF12678">
    <property type="entry name" value="zf-rbx1"/>
    <property type="match status" value="1"/>
</dbReference>
<feature type="domain" description="RING-type" evidence="13">
    <location>
        <begin position="60"/>
        <end position="105"/>
    </location>
</feature>
<evidence type="ECO:0000256" key="11">
    <source>
        <dbReference type="PROSITE-ProRule" id="PRU00175"/>
    </source>
</evidence>
<dbReference type="GO" id="GO:0008270">
    <property type="term" value="F:zinc ion binding"/>
    <property type="evidence" value="ECO:0007669"/>
    <property type="project" value="UniProtKB-KW"/>
</dbReference>
<proteinExistence type="inferred from homology"/>
<evidence type="ECO:0000256" key="9">
    <source>
        <dbReference type="ARBA" id="ARBA00022833"/>
    </source>
</evidence>
<keyword evidence="9" id="KW-0862">Zinc</keyword>
<evidence type="ECO:0000313" key="15">
    <source>
        <dbReference type="Proteomes" id="UP001140094"/>
    </source>
</evidence>
<dbReference type="PANTHER" id="PTHR11210">
    <property type="entry name" value="RING BOX"/>
    <property type="match status" value="1"/>
</dbReference>
<name>A0A9W8HZR6_9FUNG</name>
<keyword evidence="14" id="KW-0012">Acyltransferase</keyword>
<evidence type="ECO:0000256" key="8">
    <source>
        <dbReference type="ARBA" id="ARBA00022786"/>
    </source>
</evidence>
<keyword evidence="10" id="KW-0539">Nucleus</keyword>
<comment type="similarity">
    <text evidence="4">Belongs to the RING-box family.</text>
</comment>
<evidence type="ECO:0000256" key="7">
    <source>
        <dbReference type="ARBA" id="ARBA00022771"/>
    </source>
</evidence>
<dbReference type="EC" id="2.3.2.32" evidence="14"/>
<dbReference type="GO" id="GO:0031463">
    <property type="term" value="C:Cul3-RING ubiquitin ligase complex"/>
    <property type="evidence" value="ECO:0007669"/>
    <property type="project" value="UniProtKB-ARBA"/>
</dbReference>
<keyword evidence="6" id="KW-0479">Metal-binding</keyword>
<evidence type="ECO:0000256" key="4">
    <source>
        <dbReference type="ARBA" id="ARBA00009273"/>
    </source>
</evidence>
<keyword evidence="14" id="KW-0808">Transferase</keyword>
<evidence type="ECO:0000256" key="1">
    <source>
        <dbReference type="ARBA" id="ARBA00004123"/>
    </source>
</evidence>
<dbReference type="EMBL" id="JANBUO010000415">
    <property type="protein sequence ID" value="KAJ2804304.1"/>
    <property type="molecule type" value="Genomic_DNA"/>
</dbReference>
<keyword evidence="7 11" id="KW-0863">Zinc-finger</keyword>
<evidence type="ECO:0000256" key="5">
    <source>
        <dbReference type="ARBA" id="ARBA00022490"/>
    </source>
</evidence>
<dbReference type="Gene3D" id="3.30.40.10">
    <property type="entry name" value="Zinc/RING finger domain, C3HC4 (zinc finger)"/>
    <property type="match status" value="1"/>
</dbReference>
<comment type="pathway">
    <text evidence="3">Protein modification; protein ubiquitination.</text>
</comment>
<evidence type="ECO:0000256" key="12">
    <source>
        <dbReference type="SAM" id="MobiDB-lite"/>
    </source>
</evidence>
<dbReference type="GO" id="GO:0061663">
    <property type="term" value="F:NEDD8 ligase activity"/>
    <property type="evidence" value="ECO:0007669"/>
    <property type="project" value="UniProtKB-EC"/>
</dbReference>
<dbReference type="GO" id="GO:0005634">
    <property type="term" value="C:nucleus"/>
    <property type="evidence" value="ECO:0007669"/>
    <property type="project" value="UniProtKB-SubCell"/>
</dbReference>
<evidence type="ECO:0000313" key="14">
    <source>
        <dbReference type="EMBL" id="KAJ2804304.1"/>
    </source>
</evidence>
<dbReference type="GO" id="GO:0005737">
    <property type="term" value="C:cytoplasm"/>
    <property type="evidence" value="ECO:0007669"/>
    <property type="project" value="UniProtKB-SubCell"/>
</dbReference>
<keyword evidence="5" id="KW-0963">Cytoplasm</keyword>
<dbReference type="PROSITE" id="PS50089">
    <property type="entry name" value="ZF_RING_2"/>
    <property type="match status" value="1"/>
</dbReference>
<sequence>MADMEVDSPQKQPQPQPAVAPAKTKQKRMVIKRWTAVALWSWDMETDVCAICRNNNMELCIDCQANQGSKNAEDCILAWGICNHAFHYHCISRWLKNRASCPLDNSEWAYQKVGQ</sequence>
<dbReference type="InterPro" id="IPR051031">
    <property type="entry name" value="RING-box_E3_Ubiquitin_Ligase"/>
</dbReference>
<reference evidence="14" key="1">
    <citation type="submission" date="2022-07" db="EMBL/GenBank/DDBJ databases">
        <title>Phylogenomic reconstructions and comparative analyses of Kickxellomycotina fungi.</title>
        <authorList>
            <person name="Reynolds N.K."/>
            <person name="Stajich J.E."/>
            <person name="Barry K."/>
            <person name="Grigoriev I.V."/>
            <person name="Crous P."/>
            <person name="Smith M.E."/>
        </authorList>
    </citation>
    <scope>NUCLEOTIDE SEQUENCE</scope>
    <source>
        <strain evidence="14">NRRL 1565</strain>
    </source>
</reference>
<evidence type="ECO:0000256" key="3">
    <source>
        <dbReference type="ARBA" id="ARBA00004906"/>
    </source>
</evidence>
<dbReference type="OrthoDB" id="8962942at2759"/>
<dbReference type="InterPro" id="IPR013083">
    <property type="entry name" value="Znf_RING/FYVE/PHD"/>
</dbReference>
<dbReference type="InterPro" id="IPR001841">
    <property type="entry name" value="Znf_RING"/>
</dbReference>